<feature type="region of interest" description="Disordered" evidence="1">
    <location>
        <begin position="22"/>
        <end position="58"/>
    </location>
</feature>
<feature type="signal peptide" evidence="2">
    <location>
        <begin position="1"/>
        <end position="19"/>
    </location>
</feature>
<proteinExistence type="predicted"/>
<keyword evidence="2" id="KW-0732">Signal</keyword>
<protein>
    <recommendedName>
        <fullName evidence="5">Hydrophobin</fullName>
    </recommendedName>
</protein>
<gene>
    <name evidence="3" type="ORF">BJX63DRAFT_433488</name>
</gene>
<evidence type="ECO:0000256" key="1">
    <source>
        <dbReference type="SAM" id="MobiDB-lite"/>
    </source>
</evidence>
<evidence type="ECO:0000256" key="2">
    <source>
        <dbReference type="SAM" id="SignalP"/>
    </source>
</evidence>
<evidence type="ECO:0008006" key="5">
    <source>
        <dbReference type="Google" id="ProtNLM"/>
    </source>
</evidence>
<feature type="chain" id="PRO_5045555265" description="Hydrophobin" evidence="2">
    <location>
        <begin position="20"/>
        <end position="218"/>
    </location>
</feature>
<sequence length="218" mass="22781">MRLTPLLLTLTTTLTLTSAIPFSSSPAANQDPNTKNIYSLRSPGASKPTPTTPEEDGLASTRASSVKHSLATLISHDASASYDLTTCPPSHPSRQCCASIDRLADDTTSELGDLIPYLSGVKVSSVVGLQCKAMSPDTPNIDCYESVMCCSDQGSSTEGGTMPGSAQSPFKSQCVPFDEAVEDEKEATEKSKSEARGLAEMSPTPRASARASSSARVA</sequence>
<comment type="caution">
    <text evidence="3">The sequence shown here is derived from an EMBL/GenBank/DDBJ whole genome shotgun (WGS) entry which is preliminary data.</text>
</comment>
<feature type="compositionally biased region" description="Basic and acidic residues" evidence="1">
    <location>
        <begin position="187"/>
        <end position="197"/>
    </location>
</feature>
<dbReference type="Proteomes" id="UP001610334">
    <property type="component" value="Unassembled WGS sequence"/>
</dbReference>
<accession>A0ABR4H7M3</accession>
<evidence type="ECO:0000313" key="3">
    <source>
        <dbReference type="EMBL" id="KAL2811335.1"/>
    </source>
</evidence>
<keyword evidence="4" id="KW-1185">Reference proteome</keyword>
<feature type="region of interest" description="Disordered" evidence="1">
    <location>
        <begin position="154"/>
        <end position="218"/>
    </location>
</feature>
<name>A0ABR4H7M3_9EURO</name>
<reference evidence="3 4" key="1">
    <citation type="submission" date="2024-07" db="EMBL/GenBank/DDBJ databases">
        <title>Section-level genome sequencing and comparative genomics of Aspergillus sections Usti and Cavernicolus.</title>
        <authorList>
            <consortium name="Lawrence Berkeley National Laboratory"/>
            <person name="Nybo J.L."/>
            <person name="Vesth T.C."/>
            <person name="Theobald S."/>
            <person name="Frisvad J.C."/>
            <person name="Larsen T.O."/>
            <person name="Kjaerboelling I."/>
            <person name="Rothschild-Mancinelli K."/>
            <person name="Lyhne E.K."/>
            <person name="Kogle M.E."/>
            <person name="Barry K."/>
            <person name="Clum A."/>
            <person name="Na H."/>
            <person name="Ledsgaard L."/>
            <person name="Lin J."/>
            <person name="Lipzen A."/>
            <person name="Kuo A."/>
            <person name="Riley R."/>
            <person name="Mondo S."/>
            <person name="Labutti K."/>
            <person name="Haridas S."/>
            <person name="Pangalinan J."/>
            <person name="Salamov A.A."/>
            <person name="Simmons B.A."/>
            <person name="Magnuson J.K."/>
            <person name="Chen J."/>
            <person name="Drula E."/>
            <person name="Henrissat B."/>
            <person name="Wiebenga A."/>
            <person name="Lubbers R.J."/>
            <person name="Gomes A.C."/>
            <person name="Makela M.R."/>
            <person name="Stajich J."/>
            <person name="Grigoriev I.V."/>
            <person name="Mortensen U.H."/>
            <person name="De Vries R.P."/>
            <person name="Baker S.E."/>
            <person name="Andersen M.R."/>
        </authorList>
    </citation>
    <scope>NUCLEOTIDE SEQUENCE [LARGE SCALE GENOMIC DNA]</scope>
    <source>
        <strain evidence="3 4">CBS 588.65</strain>
    </source>
</reference>
<dbReference type="EMBL" id="JBFXLT010000059">
    <property type="protein sequence ID" value="KAL2811335.1"/>
    <property type="molecule type" value="Genomic_DNA"/>
</dbReference>
<feature type="compositionally biased region" description="Low complexity" evidence="1">
    <location>
        <begin position="206"/>
        <end position="218"/>
    </location>
</feature>
<evidence type="ECO:0000313" key="4">
    <source>
        <dbReference type="Proteomes" id="UP001610334"/>
    </source>
</evidence>
<organism evidence="3 4">
    <name type="scientific">Aspergillus granulosus</name>
    <dbReference type="NCBI Taxonomy" id="176169"/>
    <lineage>
        <taxon>Eukaryota</taxon>
        <taxon>Fungi</taxon>
        <taxon>Dikarya</taxon>
        <taxon>Ascomycota</taxon>
        <taxon>Pezizomycotina</taxon>
        <taxon>Eurotiomycetes</taxon>
        <taxon>Eurotiomycetidae</taxon>
        <taxon>Eurotiales</taxon>
        <taxon>Aspergillaceae</taxon>
        <taxon>Aspergillus</taxon>
        <taxon>Aspergillus subgen. Nidulantes</taxon>
    </lineage>
</organism>
<feature type="compositionally biased region" description="Polar residues" evidence="1">
    <location>
        <begin position="154"/>
        <end position="171"/>
    </location>
</feature>
<feature type="compositionally biased region" description="Polar residues" evidence="1">
    <location>
        <begin position="22"/>
        <end position="39"/>
    </location>
</feature>